<keyword evidence="1" id="KW-0812">Transmembrane</keyword>
<dbReference type="PANTHER" id="PTHR38138">
    <property type="entry name" value="VNG6441H"/>
    <property type="match status" value="1"/>
</dbReference>
<gene>
    <name evidence="3" type="ORF">F1737_06085</name>
</gene>
<feature type="transmembrane region" description="Helical" evidence="1">
    <location>
        <begin position="12"/>
        <end position="38"/>
    </location>
</feature>
<dbReference type="Proteomes" id="UP001301797">
    <property type="component" value="Chromosome"/>
</dbReference>
<evidence type="ECO:0000259" key="2">
    <source>
        <dbReference type="Pfam" id="PF07790"/>
    </source>
</evidence>
<dbReference type="Pfam" id="PF07790">
    <property type="entry name" value="Pilin_N"/>
    <property type="match status" value="1"/>
</dbReference>
<dbReference type="GeneID" id="85229731"/>
<dbReference type="KEGG" id="mefw:F1737_06085"/>
<proteinExistence type="predicted"/>
<dbReference type="InterPro" id="IPR012859">
    <property type="entry name" value="Pilin_N_archaeal"/>
</dbReference>
<evidence type="ECO:0000313" key="3">
    <source>
        <dbReference type="EMBL" id="WOF16313.1"/>
    </source>
</evidence>
<evidence type="ECO:0000256" key="1">
    <source>
        <dbReference type="SAM" id="Phobius"/>
    </source>
</evidence>
<organism evidence="3 4">
    <name type="scientific">Methanochimaera problematica</name>
    <dbReference type="NCBI Taxonomy" id="2609417"/>
    <lineage>
        <taxon>Archaea</taxon>
        <taxon>Methanobacteriati</taxon>
        <taxon>Methanobacteriota</taxon>
        <taxon>Stenosarchaea group</taxon>
        <taxon>Methanomicrobia</taxon>
        <taxon>Methanomicrobiales</taxon>
        <taxon>Methanomicrobiaceae</taxon>
        <taxon>Methanochimaera</taxon>
    </lineage>
</organism>
<accession>A0AA97FE14</accession>
<dbReference type="InterPro" id="IPR013373">
    <property type="entry name" value="Flagellin/pilin_N_arc"/>
</dbReference>
<protein>
    <submittedName>
        <fullName evidence="3">Type IV pilin</fullName>
    </submittedName>
</protein>
<keyword evidence="4" id="KW-1185">Reference proteome</keyword>
<keyword evidence="1" id="KW-1133">Transmembrane helix</keyword>
<dbReference type="NCBIfam" id="TIGR02537">
    <property type="entry name" value="arch_flag_Nterm"/>
    <property type="match status" value="1"/>
</dbReference>
<keyword evidence="1" id="KW-0472">Membrane</keyword>
<dbReference type="AlphaFoldDB" id="A0AA97FE14"/>
<sequence length="130" mass="13173">MRFTKEEEAVSPVIGVILMVAITVILAAVIAVFVFGLAGDLESGAQKDVRVQVSSDSAGNVVFVIFSGSDLGSISSLTASNGTATSDIVFTGAENTTVGAQLPTPFAKGDSSVVLTATFNDGTSQVLAKT</sequence>
<dbReference type="RefSeq" id="WP_317135726.1">
    <property type="nucleotide sequence ID" value="NZ_CP043875.1"/>
</dbReference>
<feature type="domain" description="Archaeal Type IV pilin N-terminal" evidence="2">
    <location>
        <begin position="8"/>
        <end position="72"/>
    </location>
</feature>
<name>A0AA97FE14_9EURY</name>
<dbReference type="PANTHER" id="PTHR38138:SF1">
    <property type="entry name" value="ARCHAEAL TYPE IV PILIN N-TERMINAL DOMAIN-CONTAINING PROTEIN"/>
    <property type="match status" value="1"/>
</dbReference>
<reference evidence="3 4" key="1">
    <citation type="submission" date="2019-09" db="EMBL/GenBank/DDBJ databases">
        <title>The complete genome of Methanoplanus sp. FWC-SCC4.</title>
        <authorList>
            <person name="Chen S.-C."/>
            <person name="Zhou Y.-Z."/>
            <person name="Lai M.-C."/>
        </authorList>
    </citation>
    <scope>NUCLEOTIDE SEQUENCE [LARGE SCALE GENOMIC DNA]</scope>
    <source>
        <strain evidence="3 4">FWC-SCC4</strain>
    </source>
</reference>
<evidence type="ECO:0000313" key="4">
    <source>
        <dbReference type="Proteomes" id="UP001301797"/>
    </source>
</evidence>
<dbReference type="EMBL" id="CP043875">
    <property type="protein sequence ID" value="WOF16313.1"/>
    <property type="molecule type" value="Genomic_DNA"/>
</dbReference>